<dbReference type="OrthoDB" id="10251401at2759"/>
<dbReference type="Proteomes" id="UP000018040">
    <property type="component" value="Unassembled WGS sequence"/>
</dbReference>
<feature type="region of interest" description="Disordered" evidence="1">
    <location>
        <begin position="1219"/>
        <end position="1239"/>
    </location>
</feature>
<feature type="region of interest" description="Disordered" evidence="1">
    <location>
        <begin position="1547"/>
        <end position="1568"/>
    </location>
</feature>
<dbReference type="GO" id="GO:0032545">
    <property type="term" value="C:CURI complex"/>
    <property type="evidence" value="ECO:0007669"/>
    <property type="project" value="TreeGrafter"/>
</dbReference>
<sequence>MTDAPTAAEQLELRQNAELLRTDVLREEIAILMDSIQASASSGRNSQRCVQLVASELINIIMNKTTPQSSAKDAPTGKEMDLSNTKDLATSVDISILRQYPFLVPAGFNMQSLDPAIGGLRIPLDPVSTPSVVSPWISGICGNVPGSTTMYVDIVIPIAPPEQEIFEESIHFLVQAAYLAGILHHRIIPSLKILDSHTSSRNVAAYAKGDNISSALYDSRVVNLGVSLQENSLMQPLLGLYIDASDYLHDLADVQMPISRNMVFRLVPQIVCTQNTTQKLNSLHSRRFAAPFSYGDPREDAIAPPFSLVSQTALCLDYIEIVDAACAPLTTPTLQQVAILFYMLLVLHGAAPRVHLNPWTIELLDSQRDILHNESVPEPHTFKESYGFSGIYPSHGLTLLAATALVSHVLRSSDVLINCTDAATGLRVFLTHVSELNNYLVPPKYADSISSYMLLSHNDRQNQSIAEQYSPTSWAYAGSPLLLMVTKSGLLYNYLHNITLGTWRHILRVADEARSLFIDSSLCKSTFQLYPTLFQSTNFTSAGSTSVFGSPSYDITLSIRLNKGIFTDSPLLPTLFAHFIEGVIFKALAHYTSKITDVICVLHWGVHVTCCYKNNLYTITSDVLRSCSNNVPDTEIPGPLHDISQPHILVLLKLAPSTLHQTGVAIHRGPSLLSQKDDADLYSRLFDFSVGNERMLDKRRFADGDMCVCTKWKRGVSVEEQLHSVLKGFAKHNFGALVTKIYIRDSSGLLDIVYPDMSATVLASEMQVISTACEHMQAALQAASLDCTDLPVNIVSIEMSDEYGRLSAVDSPTYILYLSDDASADQIPFNNRCITGMMILQNRDTWPKDPGAIACLKLLVMNMLMTHLQTRRPSLHSSAVLKAADVGYKTSIESYLVDNVAYTSYIPSDSKMYLRGSCLDILMPIRHIDKHVYGKELPDFVPNNDLGGYRGVAFRFFIALPQDQSFYSSSSLRTYKIKEQYYNTIYNILPAHAAATRALSQQSAAYCLSVLLAKRWVNAHLIPTYTLTHLFIDSAGNPVTSRIIANLYKRLCENRITREEFLELIQAEDQEISDSEDHDAPPRLVKSAFTLAREEVSQSHTLIPPSARAYMGFMSEEAIELILAFVFTQHVRDGKTCIASPLAGFRLFLAFLIEASRGLGPMEKEYDLYGFMRQWYYEGVSDPEYSRHCTTKRAGDAADSYSNFVMDIYRETVPGRGRPGYRSWKSTTSGDHSSQRKRSSFKHSYVNVTDVVVDHNVALGQGCLSNKDYELLYNTGNRIIAKNTKLYSSLKDTKVLSSSGIGKLSADAMMSASIPPVLLRTVYDPSGTLFTSSIDKELLRRLGSYALLSLRALDAYMVAESPIIHLQALFSTSIDHISAILELDDTMHKTIRCDGEDRAFAPVPPSVLSNKTMVPRNWLSCTADSGSGCDELLLFNSLRESLADPPVGYNPVPLCMPILARNLGSNARLYFDSQAATRVGLELVSSGTHQEKLSKDDIEKHQLMYRVPDANNNYAFSKELFIEGSLAEAGRLFKLAILTSDIVPVPKDNPNEKISSQKKSGKVKKIKS</sequence>
<dbReference type="VEuPathDB" id="GiardiaDB:GL50581_4126"/>
<organism evidence="2 3">
    <name type="scientific">Giardia intestinalis</name>
    <name type="common">Giardia lamblia</name>
    <dbReference type="NCBI Taxonomy" id="5741"/>
    <lineage>
        <taxon>Eukaryota</taxon>
        <taxon>Metamonada</taxon>
        <taxon>Diplomonadida</taxon>
        <taxon>Hexamitidae</taxon>
        <taxon>Giardiinae</taxon>
        <taxon>Giardia</taxon>
    </lineage>
</organism>
<gene>
    <name evidence="2" type="ORF">GSB_16037</name>
</gene>
<evidence type="ECO:0000256" key="1">
    <source>
        <dbReference type="SAM" id="MobiDB-lite"/>
    </source>
</evidence>
<dbReference type="VEuPathDB" id="GiardiaDB:QR46_0057"/>
<protein>
    <submittedName>
        <fullName evidence="2">Uncharacterized protein</fullName>
    </submittedName>
</protein>
<dbReference type="GO" id="GO:0032040">
    <property type="term" value="C:small-subunit processome"/>
    <property type="evidence" value="ECO:0007669"/>
    <property type="project" value="TreeGrafter"/>
</dbReference>
<reference evidence="3" key="1">
    <citation type="submission" date="2012-02" db="EMBL/GenBank/DDBJ databases">
        <title>Genome sequencing of Giardia lamblia Genotypes A2 and B isolates (DH and GS) and comparative analysis with the genomes of Genotypes A1 and E (WB and Pig).</title>
        <authorList>
            <person name="Adam R."/>
            <person name="Dahlstrom E."/>
            <person name="Martens C."/>
            <person name="Bruno D."/>
            <person name="Barbian K."/>
            <person name="Porcella S.F."/>
            <person name="Nash T."/>
        </authorList>
    </citation>
    <scope>NUCLEOTIDE SEQUENCE</scope>
    <source>
        <strain evidence="3">GS</strain>
    </source>
</reference>
<dbReference type="GO" id="GO:0034456">
    <property type="term" value="C:UTP-C complex"/>
    <property type="evidence" value="ECO:0007669"/>
    <property type="project" value="TreeGrafter"/>
</dbReference>
<proteinExistence type="predicted"/>
<dbReference type="GO" id="GO:0006409">
    <property type="term" value="P:tRNA export from nucleus"/>
    <property type="evidence" value="ECO:0007669"/>
    <property type="project" value="TreeGrafter"/>
</dbReference>
<feature type="compositionally biased region" description="Basic residues" evidence="1">
    <location>
        <begin position="1559"/>
        <end position="1568"/>
    </location>
</feature>
<dbReference type="GO" id="GO:0006364">
    <property type="term" value="P:rRNA processing"/>
    <property type="evidence" value="ECO:0007669"/>
    <property type="project" value="TreeGrafter"/>
</dbReference>
<dbReference type="EMBL" id="AHHH01000001">
    <property type="protein sequence ID" value="ESU45855.1"/>
    <property type="molecule type" value="Genomic_DNA"/>
</dbReference>
<dbReference type="VEuPathDB" id="GiardiaDB:GL50581_4127"/>
<dbReference type="PANTHER" id="PTHR17972:SF0">
    <property type="entry name" value="NUCLEOLAR PROTEIN 6"/>
    <property type="match status" value="1"/>
</dbReference>
<dbReference type="PANTHER" id="PTHR17972">
    <property type="entry name" value="NUCLEOLAR RNA-ASSOCIATED PROTEIN"/>
    <property type="match status" value="1"/>
</dbReference>
<evidence type="ECO:0000313" key="3">
    <source>
        <dbReference type="Proteomes" id="UP000018040"/>
    </source>
</evidence>
<dbReference type="VEuPathDB" id="GiardiaDB:GL50803_0016037"/>
<reference evidence="2 3" key="2">
    <citation type="journal article" date="2013" name="Genome Biol. Evol.">
        <title>Genome sequencing of Giardia lamblia genotypes A2 and B isolates (DH and GS) and comparative analysis with the genomes of genotypes A1 and E (WB and Pig).</title>
        <authorList>
            <person name="Adam R.D."/>
            <person name="Dahlstrom E.W."/>
            <person name="Martens C.A."/>
            <person name="Bruno D.P."/>
            <person name="Barbian K.D."/>
            <person name="Ricklefs S.M."/>
            <person name="Hernandez M.M."/>
            <person name="Narla N.P."/>
            <person name="Patel R.B."/>
            <person name="Porcella S.F."/>
            <person name="Nash T.E."/>
        </authorList>
    </citation>
    <scope>NUCLEOTIDE SEQUENCE [LARGE SCALE GENOMIC DNA]</scope>
    <source>
        <strain evidence="2 3">GS</strain>
    </source>
</reference>
<name>V6U961_GIAIN</name>
<dbReference type="VEuPathDB" id="GiardiaDB:DHA2_16037"/>
<comment type="caution">
    <text evidence="2">The sequence shown here is derived from an EMBL/GenBank/DDBJ whole genome shotgun (WGS) entry which is preliminary data.</text>
</comment>
<evidence type="ECO:0000313" key="2">
    <source>
        <dbReference type="EMBL" id="ESU45855.1"/>
    </source>
</evidence>
<accession>V6U961</accession>
<dbReference type="InterPro" id="IPR005554">
    <property type="entry name" value="NOL6/Upt22"/>
</dbReference>